<dbReference type="SUPFAM" id="SSF88946">
    <property type="entry name" value="Sigma2 domain of RNA polymerase sigma factors"/>
    <property type="match status" value="1"/>
</dbReference>
<dbReference type="InterPro" id="IPR036388">
    <property type="entry name" value="WH-like_DNA-bd_sf"/>
</dbReference>
<dbReference type="Gene3D" id="1.10.1740.10">
    <property type="match status" value="1"/>
</dbReference>
<accession>A0A7W6ER42</accession>
<evidence type="ECO:0000313" key="7">
    <source>
        <dbReference type="EMBL" id="MBB3839309.1"/>
    </source>
</evidence>
<keyword evidence="8" id="KW-1185">Reference proteome</keyword>
<dbReference type="Pfam" id="PF04542">
    <property type="entry name" value="Sigma70_r2"/>
    <property type="match status" value="1"/>
</dbReference>
<proteinExistence type="inferred from homology"/>
<keyword evidence="4" id="KW-0238">DNA-binding</keyword>
<dbReference type="InterPro" id="IPR039425">
    <property type="entry name" value="RNA_pol_sigma-70-like"/>
</dbReference>
<dbReference type="InterPro" id="IPR013325">
    <property type="entry name" value="RNA_pol_sigma_r2"/>
</dbReference>
<dbReference type="InterPro" id="IPR007627">
    <property type="entry name" value="RNA_pol_sigma70_r2"/>
</dbReference>
<comment type="similarity">
    <text evidence="1">Belongs to the sigma-70 factor family. ECF subfamily.</text>
</comment>
<evidence type="ECO:0000256" key="4">
    <source>
        <dbReference type="ARBA" id="ARBA00023125"/>
    </source>
</evidence>
<dbReference type="GO" id="GO:0003677">
    <property type="term" value="F:DNA binding"/>
    <property type="evidence" value="ECO:0007669"/>
    <property type="project" value="UniProtKB-KW"/>
</dbReference>
<dbReference type="RefSeq" id="WP_183975450.1">
    <property type="nucleotide sequence ID" value="NZ_JACIBY010000006.1"/>
</dbReference>
<reference evidence="7 8" key="1">
    <citation type="submission" date="2020-08" db="EMBL/GenBank/DDBJ databases">
        <title>Genomic Encyclopedia of Type Strains, Phase IV (KMG-IV): sequencing the most valuable type-strain genomes for metagenomic binning, comparative biology and taxonomic classification.</title>
        <authorList>
            <person name="Goeker M."/>
        </authorList>
    </citation>
    <scope>NUCLEOTIDE SEQUENCE [LARGE SCALE GENOMIC DNA]</scope>
    <source>
        <strain evidence="7 8">DSM 17976</strain>
    </source>
</reference>
<feature type="domain" description="RNA polymerase sigma-70 region 2" evidence="6">
    <location>
        <begin position="31"/>
        <end position="99"/>
    </location>
</feature>
<organism evidence="7 8">
    <name type="scientific">Runella defluvii</name>
    <dbReference type="NCBI Taxonomy" id="370973"/>
    <lineage>
        <taxon>Bacteria</taxon>
        <taxon>Pseudomonadati</taxon>
        <taxon>Bacteroidota</taxon>
        <taxon>Cytophagia</taxon>
        <taxon>Cytophagales</taxon>
        <taxon>Spirosomataceae</taxon>
        <taxon>Runella</taxon>
    </lineage>
</organism>
<keyword evidence="5" id="KW-0804">Transcription</keyword>
<name>A0A7W6ER42_9BACT</name>
<dbReference type="InterPro" id="IPR014284">
    <property type="entry name" value="RNA_pol_sigma-70_dom"/>
</dbReference>
<dbReference type="GO" id="GO:0006352">
    <property type="term" value="P:DNA-templated transcription initiation"/>
    <property type="evidence" value="ECO:0007669"/>
    <property type="project" value="InterPro"/>
</dbReference>
<gene>
    <name evidence="7" type="ORF">FHS57_003315</name>
</gene>
<keyword evidence="2" id="KW-0805">Transcription regulation</keyword>
<evidence type="ECO:0000256" key="1">
    <source>
        <dbReference type="ARBA" id="ARBA00010641"/>
    </source>
</evidence>
<dbReference type="PANTHER" id="PTHR43133:SF8">
    <property type="entry name" value="RNA POLYMERASE SIGMA FACTOR HI_1459-RELATED"/>
    <property type="match status" value="1"/>
</dbReference>
<comment type="caution">
    <text evidence="7">The sequence shown here is derived from an EMBL/GenBank/DDBJ whole genome shotgun (WGS) entry which is preliminary data.</text>
</comment>
<evidence type="ECO:0000256" key="2">
    <source>
        <dbReference type="ARBA" id="ARBA00023015"/>
    </source>
</evidence>
<dbReference type="GO" id="GO:0016987">
    <property type="term" value="F:sigma factor activity"/>
    <property type="evidence" value="ECO:0007669"/>
    <property type="project" value="UniProtKB-KW"/>
</dbReference>
<evidence type="ECO:0000256" key="5">
    <source>
        <dbReference type="ARBA" id="ARBA00023163"/>
    </source>
</evidence>
<sequence length="199" mass="22922">MFIFNKVLKDDALLQGLQAGTTQRRLYENKLYEKYHYLVREACFKHKISQDDAESAYSDAILTVIEHVVSRRFEGRSELKTYLTQIFTNKCVDNIRKNTTNKAEVHTNSIGLEDALAWLPDETQSAVRKLIVESEIETLQQRLRALGDKCREMILAWGEGYSDEEIAQTMGYNTAAVAKTSRLRCLEKLKEKYKSPFGD</sequence>
<dbReference type="NCBIfam" id="TIGR02937">
    <property type="entry name" value="sigma70-ECF"/>
    <property type="match status" value="1"/>
</dbReference>
<dbReference type="EMBL" id="JACIBY010000006">
    <property type="protein sequence ID" value="MBB3839309.1"/>
    <property type="molecule type" value="Genomic_DNA"/>
</dbReference>
<keyword evidence="3" id="KW-0731">Sigma factor</keyword>
<dbReference type="Proteomes" id="UP000541352">
    <property type="component" value="Unassembled WGS sequence"/>
</dbReference>
<dbReference type="AlphaFoldDB" id="A0A7W6ER42"/>
<dbReference type="Gene3D" id="1.10.10.10">
    <property type="entry name" value="Winged helix-like DNA-binding domain superfamily/Winged helix DNA-binding domain"/>
    <property type="match status" value="1"/>
</dbReference>
<evidence type="ECO:0000256" key="3">
    <source>
        <dbReference type="ARBA" id="ARBA00023082"/>
    </source>
</evidence>
<dbReference type="InterPro" id="IPR013324">
    <property type="entry name" value="RNA_pol_sigma_r3/r4-like"/>
</dbReference>
<dbReference type="PANTHER" id="PTHR43133">
    <property type="entry name" value="RNA POLYMERASE ECF-TYPE SIGMA FACTO"/>
    <property type="match status" value="1"/>
</dbReference>
<protein>
    <submittedName>
        <fullName evidence="7">RNA polymerase sigma-70 factor (ECF subfamily)</fullName>
    </submittedName>
</protein>
<evidence type="ECO:0000313" key="8">
    <source>
        <dbReference type="Proteomes" id="UP000541352"/>
    </source>
</evidence>
<dbReference type="SUPFAM" id="SSF88659">
    <property type="entry name" value="Sigma3 and sigma4 domains of RNA polymerase sigma factors"/>
    <property type="match status" value="1"/>
</dbReference>
<evidence type="ECO:0000259" key="6">
    <source>
        <dbReference type="Pfam" id="PF04542"/>
    </source>
</evidence>